<dbReference type="OrthoDB" id="9797779at2"/>
<dbReference type="AlphaFoldDB" id="A0A1U7M5D6"/>
<dbReference type="Pfam" id="PF08349">
    <property type="entry name" value="DUF1722"/>
    <property type="match status" value="1"/>
</dbReference>
<dbReference type="Pfam" id="PF04463">
    <property type="entry name" value="2-thiour_desulf"/>
    <property type="match status" value="1"/>
</dbReference>
<comment type="caution">
    <text evidence="2">The sequence shown here is derived from an EMBL/GenBank/DDBJ whole genome shotgun (WGS) entry which is preliminary data.</text>
</comment>
<protein>
    <recommendedName>
        <fullName evidence="1">DUF1722 domain-containing protein</fullName>
    </recommendedName>
</protein>
<evidence type="ECO:0000313" key="2">
    <source>
        <dbReference type="EMBL" id="OLS02501.1"/>
    </source>
</evidence>
<feature type="domain" description="DUF1722" evidence="1">
    <location>
        <begin position="189"/>
        <end position="305"/>
    </location>
</feature>
<accession>A0A1U7M5D6</accession>
<dbReference type="RefSeq" id="WP_075726772.1">
    <property type="nucleotide sequence ID" value="NZ_LTDM01000025.1"/>
</dbReference>
<dbReference type="InterPro" id="IPR007553">
    <property type="entry name" value="2-thiour_desulf"/>
</dbReference>
<sequence>MGNKPKIVVSKCLGFANCRYNGDVIHDDFVESLGDFVEYITLCPEVEIGLGTPRKPIRLIEEDEKLEVYQPESEKLFTKEMKEYNDRVLDGLEDIDGFILKGRSPSCGIKDVKVYNGRGKAPVLRKDAGVFGGAVLEKFPHLPIEEEGRLTNLKIREHFLTKLYTMKRFKKIEETGTMKNLVKFHADNKYLFMAYDQNHSRALGKIVANHEKLSFEEVAQKYKEGLSLALLNPPKYTNYINSLMHIFGYFSKELNEEEKRFILDSFEKYREEKVHLSVPVNLLKSYVLRFKDKNLINQTIWDPFPDELLNISDTGK</sequence>
<dbReference type="PANTHER" id="PTHR30087:SF0">
    <property type="entry name" value="INNER MEMBRANE PROTEIN"/>
    <property type="match status" value="1"/>
</dbReference>
<gene>
    <name evidence="2" type="ORF">TICRE_15390</name>
</gene>
<dbReference type="InterPro" id="IPR017087">
    <property type="entry name" value="UCP037004"/>
</dbReference>
<reference evidence="2 3" key="1">
    <citation type="submission" date="2016-02" db="EMBL/GenBank/DDBJ databases">
        <title>Genome sequence of Tissierella creatinophila DSM 6911.</title>
        <authorList>
            <person name="Poehlein A."/>
            <person name="Daniel R."/>
        </authorList>
    </citation>
    <scope>NUCLEOTIDE SEQUENCE [LARGE SCALE GENOMIC DNA]</scope>
    <source>
        <strain evidence="2 3">DSM 6911</strain>
    </source>
</reference>
<evidence type="ECO:0000313" key="3">
    <source>
        <dbReference type="Proteomes" id="UP000186112"/>
    </source>
</evidence>
<name>A0A1U7M5D6_TISCR</name>
<dbReference type="Proteomes" id="UP000186112">
    <property type="component" value="Unassembled WGS sequence"/>
</dbReference>
<dbReference type="EMBL" id="LTDM01000025">
    <property type="protein sequence ID" value="OLS02501.1"/>
    <property type="molecule type" value="Genomic_DNA"/>
</dbReference>
<dbReference type="PANTHER" id="PTHR30087">
    <property type="entry name" value="INNER MEMBRANE PROTEIN"/>
    <property type="match status" value="1"/>
</dbReference>
<organism evidence="2 3">
    <name type="scientific">Tissierella creatinophila DSM 6911</name>
    <dbReference type="NCBI Taxonomy" id="1123403"/>
    <lineage>
        <taxon>Bacteria</taxon>
        <taxon>Bacillati</taxon>
        <taxon>Bacillota</taxon>
        <taxon>Tissierellia</taxon>
        <taxon>Tissierellales</taxon>
        <taxon>Tissierellaceae</taxon>
        <taxon>Tissierella</taxon>
    </lineage>
</organism>
<proteinExistence type="predicted"/>
<dbReference type="InterPro" id="IPR013560">
    <property type="entry name" value="DUF1722"/>
</dbReference>
<evidence type="ECO:0000259" key="1">
    <source>
        <dbReference type="Pfam" id="PF08349"/>
    </source>
</evidence>
<keyword evidence="3" id="KW-1185">Reference proteome</keyword>
<dbReference type="PIRSF" id="PIRSF037004">
    <property type="entry name" value="UCP037004"/>
    <property type="match status" value="1"/>
</dbReference>